<feature type="transmembrane region" description="Helical" evidence="1">
    <location>
        <begin position="191"/>
        <end position="211"/>
    </location>
</feature>
<keyword evidence="1" id="KW-0472">Membrane</keyword>
<accession>X1IIB9</accession>
<feature type="transmembrane region" description="Helical" evidence="1">
    <location>
        <begin position="32"/>
        <end position="55"/>
    </location>
</feature>
<feature type="non-terminal residue" evidence="3">
    <location>
        <position position="273"/>
    </location>
</feature>
<gene>
    <name evidence="3" type="ORF">S03H2_40917</name>
</gene>
<evidence type="ECO:0000256" key="1">
    <source>
        <dbReference type="SAM" id="Phobius"/>
    </source>
</evidence>
<feature type="transmembrane region" description="Helical" evidence="1">
    <location>
        <begin position="252"/>
        <end position="272"/>
    </location>
</feature>
<comment type="caution">
    <text evidence="3">The sequence shown here is derived from an EMBL/GenBank/DDBJ whole genome shotgun (WGS) entry which is preliminary data.</text>
</comment>
<dbReference type="Pfam" id="PF02517">
    <property type="entry name" value="Rce1-like"/>
    <property type="match status" value="1"/>
</dbReference>
<feature type="transmembrane region" description="Helical" evidence="1">
    <location>
        <begin position="67"/>
        <end position="90"/>
    </location>
</feature>
<dbReference type="EMBL" id="BARU01025392">
    <property type="protein sequence ID" value="GAH65884.1"/>
    <property type="molecule type" value="Genomic_DNA"/>
</dbReference>
<keyword evidence="1" id="KW-1133">Transmembrane helix</keyword>
<feature type="transmembrane region" description="Helical" evidence="1">
    <location>
        <begin position="223"/>
        <end position="246"/>
    </location>
</feature>
<dbReference type="PANTHER" id="PTHR36435">
    <property type="entry name" value="SLR1288 PROTEIN"/>
    <property type="match status" value="1"/>
</dbReference>
<name>X1IIB9_9ZZZZ</name>
<evidence type="ECO:0000259" key="2">
    <source>
        <dbReference type="Pfam" id="PF02517"/>
    </source>
</evidence>
<dbReference type="InterPro" id="IPR003675">
    <property type="entry name" value="Rce1/LyrA-like_dom"/>
</dbReference>
<proteinExistence type="predicted"/>
<evidence type="ECO:0000313" key="3">
    <source>
        <dbReference type="EMBL" id="GAH65884.1"/>
    </source>
</evidence>
<dbReference type="PANTHER" id="PTHR36435:SF1">
    <property type="entry name" value="CAAX AMINO TERMINAL PROTEASE FAMILY PROTEIN"/>
    <property type="match status" value="1"/>
</dbReference>
<protein>
    <recommendedName>
        <fullName evidence="2">CAAX prenyl protease 2/Lysostaphin resistance protein A-like domain-containing protein</fullName>
    </recommendedName>
</protein>
<feature type="non-terminal residue" evidence="3">
    <location>
        <position position="1"/>
    </location>
</feature>
<feature type="transmembrane region" description="Helical" evidence="1">
    <location>
        <begin position="117"/>
        <end position="142"/>
    </location>
</feature>
<organism evidence="3">
    <name type="scientific">marine sediment metagenome</name>
    <dbReference type="NCBI Taxonomy" id="412755"/>
    <lineage>
        <taxon>unclassified sequences</taxon>
        <taxon>metagenomes</taxon>
        <taxon>ecological metagenomes</taxon>
    </lineage>
</organism>
<dbReference type="AlphaFoldDB" id="X1IIB9"/>
<dbReference type="GO" id="GO:0080120">
    <property type="term" value="P:CAAX-box protein maturation"/>
    <property type="evidence" value="ECO:0007669"/>
    <property type="project" value="UniProtKB-ARBA"/>
</dbReference>
<dbReference type="InterPro" id="IPR052710">
    <property type="entry name" value="CAAX_protease"/>
</dbReference>
<keyword evidence="1" id="KW-0812">Transmembrane</keyword>
<sequence>STLIFSFTRMFPKVEKMAIYKTGGFLRDHVNVATVVLLILYIVFMYLTIPIVGLFQLLVGYSSLGLYFVYFIINFGFLALLWLLVVPLGLKLPKIEDFRNYSQTIGLSPVKSLWRNLLIGIGTIVIYGLSTSLIAMLLRIWVFDINIIFGEPTIFNIGWFLFILMLIPGIWEEIAFRGVILNIQLKRYSQTTSIILNGLLFGLFHFVNLLFGQNIYSTSMQVIYASCLGIAFLFAFLPIVPLFTYFELEGSFGLYSSNSISLISSFMFGIYFI</sequence>
<feature type="transmembrane region" description="Helical" evidence="1">
    <location>
        <begin position="154"/>
        <end position="171"/>
    </location>
</feature>
<reference evidence="3" key="1">
    <citation type="journal article" date="2014" name="Front. Microbiol.">
        <title>High frequency of phylogenetically diverse reductive dehalogenase-homologous genes in deep subseafloor sedimentary metagenomes.</title>
        <authorList>
            <person name="Kawai M."/>
            <person name="Futagami T."/>
            <person name="Toyoda A."/>
            <person name="Takaki Y."/>
            <person name="Nishi S."/>
            <person name="Hori S."/>
            <person name="Arai W."/>
            <person name="Tsubouchi T."/>
            <person name="Morono Y."/>
            <person name="Uchiyama I."/>
            <person name="Ito T."/>
            <person name="Fujiyama A."/>
            <person name="Inagaki F."/>
            <person name="Takami H."/>
        </authorList>
    </citation>
    <scope>NUCLEOTIDE SEQUENCE</scope>
    <source>
        <strain evidence="3">Expedition CK06-06</strain>
    </source>
</reference>
<dbReference type="GO" id="GO:0004175">
    <property type="term" value="F:endopeptidase activity"/>
    <property type="evidence" value="ECO:0007669"/>
    <property type="project" value="UniProtKB-ARBA"/>
</dbReference>
<feature type="domain" description="CAAX prenyl protease 2/Lysostaphin resistance protein A-like" evidence="2">
    <location>
        <begin position="158"/>
        <end position="236"/>
    </location>
</feature>